<evidence type="ECO:0000313" key="2">
    <source>
        <dbReference type="Proteomes" id="UP000004459"/>
    </source>
</evidence>
<proteinExistence type="predicted"/>
<dbReference type="EMBL" id="AGCK01000061">
    <property type="protein sequence ID" value="EHM53634.1"/>
    <property type="molecule type" value="Genomic_DNA"/>
</dbReference>
<dbReference type="AlphaFoldDB" id="G9YN55"/>
<comment type="caution">
    <text evidence="1">The sequence shown here is derived from an EMBL/GenBank/DDBJ whole genome shotgun (WGS) entry which is preliminary data.</text>
</comment>
<gene>
    <name evidence="1" type="ORF">HMPREF0372_00928</name>
</gene>
<evidence type="ECO:0000313" key="1">
    <source>
        <dbReference type="EMBL" id="EHM53634.1"/>
    </source>
</evidence>
<sequence>MLYDMQDTPLILSSKVKIKRGQRQADLLVRNAFVLNYGKLYANRNSMSRCFCKFNSILLRH</sequence>
<accession>G9YN55</accession>
<dbReference type="Proteomes" id="UP000004459">
    <property type="component" value="Unassembled WGS sequence"/>
</dbReference>
<dbReference type="HOGENOM" id="CLU_2915779_0_0_9"/>
<organism evidence="1 2">
    <name type="scientific">Flavonifractor plautii ATCC 29863</name>
    <dbReference type="NCBI Taxonomy" id="411475"/>
    <lineage>
        <taxon>Bacteria</taxon>
        <taxon>Bacillati</taxon>
        <taxon>Bacillota</taxon>
        <taxon>Clostridia</taxon>
        <taxon>Eubacteriales</taxon>
        <taxon>Oscillospiraceae</taxon>
        <taxon>Flavonifractor</taxon>
    </lineage>
</organism>
<protein>
    <submittedName>
        <fullName evidence="1">Uncharacterized protein</fullName>
    </submittedName>
</protein>
<reference evidence="1 2" key="1">
    <citation type="submission" date="2011-08" db="EMBL/GenBank/DDBJ databases">
        <authorList>
            <person name="Weinstock G."/>
            <person name="Sodergren E."/>
            <person name="Clifton S."/>
            <person name="Fulton L."/>
            <person name="Fulton B."/>
            <person name="Courtney L."/>
            <person name="Fronick C."/>
            <person name="Harrison M."/>
            <person name="Strong C."/>
            <person name="Farmer C."/>
            <person name="Delahaunty K."/>
            <person name="Markovic C."/>
            <person name="Hall O."/>
            <person name="Minx P."/>
            <person name="Tomlinson C."/>
            <person name="Mitreva M."/>
            <person name="Hou S."/>
            <person name="Chen J."/>
            <person name="Wollam A."/>
            <person name="Pepin K.H."/>
            <person name="Johnson M."/>
            <person name="Bhonagiri V."/>
            <person name="Zhang X."/>
            <person name="Suruliraj S."/>
            <person name="Warren W."/>
            <person name="Chinwalla A."/>
            <person name="Mardis E.R."/>
            <person name="Wilson R.K."/>
        </authorList>
    </citation>
    <scope>NUCLEOTIDE SEQUENCE [LARGE SCALE GENOMIC DNA]</scope>
    <source>
        <strain evidence="1 2">ATCC 29863</strain>
    </source>
</reference>
<name>G9YN55_FLAPL</name>